<protein>
    <submittedName>
        <fullName evidence="2">Related to cystathionine beta-synthase</fullName>
    </submittedName>
</protein>
<sequence>MSTTMANEIPVGSNDVAARMADIASSPKPGLSKWANRYRGATVEDLDPPSALSCSPNDPISHALLSAFERDYTHLTVVSESNRALLGYLSIPHLRILLDTGKVKETDEVSKAMVKFRRKGRVYKVITMDTPLEELELFFNGGENGENGKQEFAVVTDERRRFVLGVATRTDLEEFARRRPA</sequence>
<dbReference type="InterPro" id="IPR000644">
    <property type="entry name" value="CBS_dom"/>
</dbReference>
<dbReference type="OrthoDB" id="2536440at2759"/>
<dbReference type="Proteomes" id="UP000184330">
    <property type="component" value="Unassembled WGS sequence"/>
</dbReference>
<accession>A0A1L7WDF7</accession>
<reference evidence="2 3" key="1">
    <citation type="submission" date="2016-03" db="EMBL/GenBank/DDBJ databases">
        <authorList>
            <person name="Ploux O."/>
        </authorList>
    </citation>
    <scope>NUCLEOTIDE SEQUENCE [LARGE SCALE GENOMIC DNA]</scope>
    <source>
        <strain evidence="2 3">UAMH 11012</strain>
    </source>
</reference>
<dbReference type="Pfam" id="PF00571">
    <property type="entry name" value="CBS"/>
    <property type="match status" value="1"/>
</dbReference>
<feature type="domain" description="CBS" evidence="1">
    <location>
        <begin position="49"/>
        <end position="92"/>
    </location>
</feature>
<dbReference type="AlphaFoldDB" id="A0A1L7WDF7"/>
<name>A0A1L7WDF7_9HELO</name>
<organism evidence="2 3">
    <name type="scientific">Phialocephala subalpina</name>
    <dbReference type="NCBI Taxonomy" id="576137"/>
    <lineage>
        <taxon>Eukaryota</taxon>
        <taxon>Fungi</taxon>
        <taxon>Dikarya</taxon>
        <taxon>Ascomycota</taxon>
        <taxon>Pezizomycotina</taxon>
        <taxon>Leotiomycetes</taxon>
        <taxon>Helotiales</taxon>
        <taxon>Mollisiaceae</taxon>
        <taxon>Phialocephala</taxon>
        <taxon>Phialocephala fortinii species complex</taxon>
    </lineage>
</organism>
<proteinExistence type="predicted"/>
<dbReference type="SUPFAM" id="SSF54631">
    <property type="entry name" value="CBS-domain pair"/>
    <property type="match status" value="1"/>
</dbReference>
<dbReference type="PANTHER" id="PTHR42115:SF1">
    <property type="entry name" value="BETA-SYNTHASE (BETA-THIONASE), PUTATIVE (AFU_ORTHOLOGUE AFUA_3G08420)-RELATED"/>
    <property type="match status" value="1"/>
</dbReference>
<dbReference type="EMBL" id="FJOG01000001">
    <property type="protein sequence ID" value="CZR50823.1"/>
    <property type="molecule type" value="Genomic_DNA"/>
</dbReference>
<evidence type="ECO:0000313" key="2">
    <source>
        <dbReference type="EMBL" id="CZR50823.1"/>
    </source>
</evidence>
<keyword evidence="3" id="KW-1185">Reference proteome</keyword>
<evidence type="ECO:0000313" key="3">
    <source>
        <dbReference type="Proteomes" id="UP000184330"/>
    </source>
</evidence>
<evidence type="ECO:0000259" key="1">
    <source>
        <dbReference type="Pfam" id="PF00571"/>
    </source>
</evidence>
<dbReference type="PANTHER" id="PTHR42115">
    <property type="entry name" value="BETA-SYNTHASE (BETA-THIONASE), PUTATIVE (AFU_ORTHOLOGUE AFUA_3G08420)-RELATED"/>
    <property type="match status" value="1"/>
</dbReference>
<gene>
    <name evidence="2" type="ORF">PAC_00697</name>
</gene>
<dbReference type="Gene3D" id="3.10.580.10">
    <property type="entry name" value="CBS-domain"/>
    <property type="match status" value="1"/>
</dbReference>
<dbReference type="InterPro" id="IPR046342">
    <property type="entry name" value="CBS_dom_sf"/>
</dbReference>